<evidence type="ECO:0000313" key="10">
    <source>
        <dbReference type="EMBL" id="RVT95658.1"/>
    </source>
</evidence>
<proteinExistence type="inferred from homology"/>
<evidence type="ECO:0000256" key="2">
    <source>
        <dbReference type="ARBA" id="ARBA00009677"/>
    </source>
</evidence>
<feature type="domain" description="Flagellar hook protein FlgE D2" evidence="8">
    <location>
        <begin position="180"/>
        <end position="312"/>
    </location>
</feature>
<keyword evidence="4 5" id="KW-0975">Bacterial flagellum</keyword>
<dbReference type="Pfam" id="PF07559">
    <property type="entry name" value="FlgE_D2"/>
    <property type="match status" value="1"/>
</dbReference>
<dbReference type="Proteomes" id="UP000282957">
    <property type="component" value="Unassembled WGS sequence"/>
</dbReference>
<dbReference type="InterPro" id="IPR037925">
    <property type="entry name" value="FlgE/F/G-like"/>
</dbReference>
<evidence type="ECO:0000259" key="7">
    <source>
        <dbReference type="Pfam" id="PF06429"/>
    </source>
</evidence>
<evidence type="ECO:0000256" key="1">
    <source>
        <dbReference type="ARBA" id="ARBA00004117"/>
    </source>
</evidence>
<dbReference type="RefSeq" id="WP_127788518.1">
    <property type="nucleotide sequence ID" value="NZ_SACL01000005.1"/>
</dbReference>
<evidence type="ECO:0000259" key="6">
    <source>
        <dbReference type="Pfam" id="PF00460"/>
    </source>
</evidence>
<feature type="domain" description="Flagellar hook protein FlgE/F/G-like D1" evidence="9">
    <location>
        <begin position="84"/>
        <end position="153"/>
    </location>
</feature>
<dbReference type="PANTHER" id="PTHR30435:SF1">
    <property type="entry name" value="FLAGELLAR HOOK PROTEIN FLGE"/>
    <property type="match status" value="1"/>
</dbReference>
<evidence type="ECO:0000259" key="9">
    <source>
        <dbReference type="Pfam" id="PF22692"/>
    </source>
</evidence>
<evidence type="ECO:0000313" key="11">
    <source>
        <dbReference type="Proteomes" id="UP000282957"/>
    </source>
</evidence>
<evidence type="ECO:0000256" key="4">
    <source>
        <dbReference type="ARBA" id="ARBA00023143"/>
    </source>
</evidence>
<organism evidence="10 11">
    <name type="scientific">Rhodovarius crocodyli</name>
    <dbReference type="NCBI Taxonomy" id="1979269"/>
    <lineage>
        <taxon>Bacteria</taxon>
        <taxon>Pseudomonadati</taxon>
        <taxon>Pseudomonadota</taxon>
        <taxon>Alphaproteobacteria</taxon>
        <taxon>Acetobacterales</taxon>
        <taxon>Roseomonadaceae</taxon>
        <taxon>Rhodovarius</taxon>
    </lineage>
</organism>
<dbReference type="InterPro" id="IPR001444">
    <property type="entry name" value="Flag_bb_rod_N"/>
</dbReference>
<dbReference type="AlphaFoldDB" id="A0A437MDD7"/>
<dbReference type="InterPro" id="IPR037058">
    <property type="entry name" value="Falgellar_hook_FlgE_sf"/>
</dbReference>
<dbReference type="InterPro" id="IPR011491">
    <property type="entry name" value="FlgE_D2"/>
</dbReference>
<dbReference type="InterPro" id="IPR053967">
    <property type="entry name" value="LlgE_F_G-like_D1"/>
</dbReference>
<dbReference type="Pfam" id="PF22692">
    <property type="entry name" value="LlgE_F_G_D1"/>
    <property type="match status" value="1"/>
</dbReference>
<evidence type="ECO:0000259" key="8">
    <source>
        <dbReference type="Pfam" id="PF07559"/>
    </source>
</evidence>
<dbReference type="NCBIfam" id="TIGR03506">
    <property type="entry name" value="FlgEFG_subfam"/>
    <property type="match status" value="1"/>
</dbReference>
<comment type="similarity">
    <text evidence="2 5">Belongs to the flagella basal body rod proteins family.</text>
</comment>
<evidence type="ECO:0000256" key="3">
    <source>
        <dbReference type="ARBA" id="ARBA00019015"/>
    </source>
</evidence>
<keyword evidence="11" id="KW-1185">Reference proteome</keyword>
<comment type="function">
    <text evidence="5">A flexible structure which links the flagellar filament to the drive apparatus in the basal body.</text>
</comment>
<dbReference type="PANTHER" id="PTHR30435">
    <property type="entry name" value="FLAGELLAR PROTEIN"/>
    <property type="match status" value="1"/>
</dbReference>
<dbReference type="GO" id="GO:0071978">
    <property type="term" value="P:bacterial-type flagellum-dependent swarming motility"/>
    <property type="evidence" value="ECO:0007669"/>
    <property type="project" value="TreeGrafter"/>
</dbReference>
<dbReference type="InterPro" id="IPR020013">
    <property type="entry name" value="Flagellar_FlgE/F/G"/>
</dbReference>
<evidence type="ECO:0000256" key="5">
    <source>
        <dbReference type="RuleBase" id="RU362116"/>
    </source>
</evidence>
<dbReference type="Pfam" id="PF00460">
    <property type="entry name" value="Flg_bb_rod"/>
    <property type="match status" value="1"/>
</dbReference>
<dbReference type="Pfam" id="PF06429">
    <property type="entry name" value="Flg_bbr_C"/>
    <property type="match status" value="1"/>
</dbReference>
<dbReference type="NCBIfam" id="NF004242">
    <property type="entry name" value="PRK05682.2-1"/>
    <property type="match status" value="1"/>
</dbReference>
<feature type="domain" description="Flagellar basal body rod protein N-terminal" evidence="6">
    <location>
        <begin position="7"/>
        <end position="37"/>
    </location>
</feature>
<dbReference type="GO" id="GO:0005829">
    <property type="term" value="C:cytosol"/>
    <property type="evidence" value="ECO:0007669"/>
    <property type="project" value="TreeGrafter"/>
</dbReference>
<keyword evidence="10" id="KW-0282">Flagellum</keyword>
<comment type="caution">
    <text evidence="10">The sequence shown here is derived from an EMBL/GenBank/DDBJ whole genome shotgun (WGS) entry which is preliminary data.</text>
</comment>
<dbReference type="GO" id="GO:0009425">
    <property type="term" value="C:bacterial-type flagellum basal body"/>
    <property type="evidence" value="ECO:0007669"/>
    <property type="project" value="UniProtKB-SubCell"/>
</dbReference>
<dbReference type="OrthoDB" id="8372879at2"/>
<dbReference type="EMBL" id="SACL01000005">
    <property type="protein sequence ID" value="RVT95658.1"/>
    <property type="molecule type" value="Genomic_DNA"/>
</dbReference>
<keyword evidence="10" id="KW-0969">Cilium</keyword>
<keyword evidence="10" id="KW-0966">Cell projection</keyword>
<feature type="domain" description="Flagellar basal-body/hook protein C-terminal" evidence="7">
    <location>
        <begin position="388"/>
        <end position="431"/>
    </location>
</feature>
<gene>
    <name evidence="10" type="primary">flgE</name>
    <name evidence="10" type="ORF">EOD42_15780</name>
</gene>
<dbReference type="SUPFAM" id="SSF117143">
    <property type="entry name" value="Flagellar hook protein flgE"/>
    <property type="match status" value="1"/>
</dbReference>
<accession>A0A437MDD7</accession>
<dbReference type="GO" id="GO:0009424">
    <property type="term" value="C:bacterial-type flagellum hook"/>
    <property type="evidence" value="ECO:0007669"/>
    <property type="project" value="TreeGrafter"/>
</dbReference>
<dbReference type="InterPro" id="IPR010930">
    <property type="entry name" value="Flg_bb/hook_C_dom"/>
</dbReference>
<protein>
    <recommendedName>
        <fullName evidence="3 5">Flagellar hook protein FlgE</fullName>
    </recommendedName>
</protein>
<comment type="subcellular location">
    <subcellularLocation>
        <location evidence="1 5">Bacterial flagellum basal body</location>
    </subcellularLocation>
</comment>
<sequence>MSLFGAMNAAISGLSSQSKSLANISNNLANSQTVGYKRIDTNFMDLVTQSSRTANAAGSVVARPDYTNTIQGTITQSDNTLALAISGQGFFSVASQNGTVNGQPTFDDRQFYTRAGDFSLNSDGYMVNSQGYFLQGWPIDATTGEPNRTQLNPIRVSQQVFNPVATSSVELTANLPAGSDSTVTTQVQIYDSLGTAHTATLSFTPVTGSSEWDMSISLPDETTATTRTVRVQFGNAATPATTSGLLGSFASAVGVTPSTSTVTGDPATLTFTTDFGEGAQSITLNLGEIGQSTGLTQYSGTEFSVSNISQNGVPPGSYSGLSIGDNGDVTINYDNGQSRVISRIPVVTFSNPDALQRLDGQAFMRTPESGEARVTQIGSDGAGKLVVGSVEASNVDIATEFSKLIVAQRAYTANTKVVTASDEMLQDTINMSR</sequence>
<reference evidence="10 11" key="1">
    <citation type="submission" date="2019-01" db="EMBL/GenBank/DDBJ databases">
        <authorList>
            <person name="Chen W.-M."/>
        </authorList>
    </citation>
    <scope>NUCLEOTIDE SEQUENCE [LARGE SCALE GENOMIC DNA]</scope>
    <source>
        <strain evidence="10 11">CCP-6</strain>
    </source>
</reference>
<name>A0A437MDD7_9PROT</name>
<dbReference type="Gene3D" id="2.60.98.20">
    <property type="entry name" value="Flagellar hook protein FlgE"/>
    <property type="match status" value="1"/>
</dbReference>